<dbReference type="EMBL" id="AP018449">
    <property type="protein sequence ID" value="BBB90272.1"/>
    <property type="molecule type" value="Genomic_DNA"/>
</dbReference>
<evidence type="ECO:0000313" key="1">
    <source>
        <dbReference type="EMBL" id="BBB90272.1"/>
    </source>
</evidence>
<name>A0A348AGS4_9FIRM</name>
<proteinExistence type="predicted"/>
<protein>
    <submittedName>
        <fullName evidence="1">Uncharacterized protein</fullName>
    </submittedName>
</protein>
<organism evidence="1 2">
    <name type="scientific">Methylomusa anaerophila</name>
    <dbReference type="NCBI Taxonomy" id="1930071"/>
    <lineage>
        <taxon>Bacteria</taxon>
        <taxon>Bacillati</taxon>
        <taxon>Bacillota</taxon>
        <taxon>Negativicutes</taxon>
        <taxon>Selenomonadales</taxon>
        <taxon>Sporomusaceae</taxon>
        <taxon>Methylomusa</taxon>
    </lineage>
</organism>
<evidence type="ECO:0000313" key="2">
    <source>
        <dbReference type="Proteomes" id="UP000276437"/>
    </source>
</evidence>
<dbReference type="Proteomes" id="UP000276437">
    <property type="component" value="Chromosome"/>
</dbReference>
<reference evidence="1 2" key="1">
    <citation type="journal article" date="2018" name="Int. J. Syst. Evol. Microbiol.">
        <title>Methylomusa anaerophila gen. nov., sp. nov., an anaerobic methanol-utilizing bacterium isolated from a microbial fuel cell.</title>
        <authorList>
            <person name="Amano N."/>
            <person name="Yamamuro A."/>
            <person name="Miyahara M."/>
            <person name="Kouzuma A."/>
            <person name="Abe T."/>
            <person name="Watanabe K."/>
        </authorList>
    </citation>
    <scope>NUCLEOTIDE SEQUENCE [LARGE SCALE GENOMIC DNA]</scope>
    <source>
        <strain evidence="1 2">MMFC1</strain>
    </source>
</reference>
<dbReference type="KEGG" id="mana:MAMMFC1_00920"/>
<dbReference type="AlphaFoldDB" id="A0A348AGS4"/>
<sequence length="35" mass="4409">MVNIWMNYWNVYMRQDTLAKRFERVEAIKIILLFC</sequence>
<accession>A0A348AGS4</accession>
<gene>
    <name evidence="1" type="ORF">MAMMFC1_00920</name>
</gene>
<keyword evidence="2" id="KW-1185">Reference proteome</keyword>